<evidence type="ECO:0000313" key="2">
    <source>
        <dbReference type="Proteomes" id="UP000663879"/>
    </source>
</evidence>
<name>A0A813NJ63_9BILA</name>
<organism evidence="1 2">
    <name type="scientific">Brachionus calyciflorus</name>
    <dbReference type="NCBI Taxonomy" id="104777"/>
    <lineage>
        <taxon>Eukaryota</taxon>
        <taxon>Metazoa</taxon>
        <taxon>Spiralia</taxon>
        <taxon>Gnathifera</taxon>
        <taxon>Rotifera</taxon>
        <taxon>Eurotatoria</taxon>
        <taxon>Monogononta</taxon>
        <taxon>Pseudotrocha</taxon>
        <taxon>Ploima</taxon>
        <taxon>Brachionidae</taxon>
        <taxon>Brachionus</taxon>
    </lineage>
</organism>
<protein>
    <submittedName>
        <fullName evidence="1">Uncharacterized protein</fullName>
    </submittedName>
</protein>
<gene>
    <name evidence="1" type="ORF">OXX778_LOCUS3150</name>
</gene>
<accession>A0A813NJ63</accession>
<dbReference type="Proteomes" id="UP000663879">
    <property type="component" value="Unassembled WGS sequence"/>
</dbReference>
<keyword evidence="2" id="KW-1185">Reference proteome</keyword>
<comment type="caution">
    <text evidence="1">The sequence shown here is derived from an EMBL/GenBank/DDBJ whole genome shotgun (WGS) entry which is preliminary data.</text>
</comment>
<dbReference type="EMBL" id="CAJNOC010000269">
    <property type="protein sequence ID" value="CAF0736447.1"/>
    <property type="molecule type" value="Genomic_DNA"/>
</dbReference>
<evidence type="ECO:0000313" key="1">
    <source>
        <dbReference type="EMBL" id="CAF0736447.1"/>
    </source>
</evidence>
<proteinExistence type="predicted"/>
<dbReference type="AlphaFoldDB" id="A0A813NJ63"/>
<sequence length="101" mass="11310">MKHDEPCKYTLNENGTVSVKESCLESLPLQRDLDECMENLKETLGEKSGTVECYRKSDKVNEGSAGSLLGIERRIKEDLKILPCDLTIVTGSNQILLHVEE</sequence>
<reference evidence="1" key="1">
    <citation type="submission" date="2021-02" db="EMBL/GenBank/DDBJ databases">
        <authorList>
            <person name="Nowell W R."/>
        </authorList>
    </citation>
    <scope>NUCLEOTIDE SEQUENCE</scope>
    <source>
        <strain evidence="1">Ploen Becks lab</strain>
    </source>
</reference>